<evidence type="ECO:0000256" key="4">
    <source>
        <dbReference type="RuleBase" id="RU361169"/>
    </source>
</evidence>
<dbReference type="EMBL" id="JAVAMP010000001">
    <property type="protein sequence ID" value="MDP5272611.1"/>
    <property type="molecule type" value="Genomic_DNA"/>
</dbReference>
<dbReference type="InterPro" id="IPR000743">
    <property type="entry name" value="Glyco_hydro_28"/>
</dbReference>
<dbReference type="PANTHER" id="PTHR31339:SF9">
    <property type="entry name" value="PLASMIN AND FIBRONECTIN-BINDING PROTEIN A"/>
    <property type="match status" value="1"/>
</dbReference>
<accession>A0ABT9ITC6</accession>
<dbReference type="GO" id="GO:0016787">
    <property type="term" value="F:hydrolase activity"/>
    <property type="evidence" value="ECO:0007669"/>
    <property type="project" value="UniProtKB-KW"/>
</dbReference>
<dbReference type="InterPro" id="IPR024535">
    <property type="entry name" value="RHGA/B-epi-like_pectate_lyase"/>
</dbReference>
<evidence type="ECO:0000256" key="2">
    <source>
        <dbReference type="ARBA" id="ARBA00022801"/>
    </source>
</evidence>
<dbReference type="PANTHER" id="PTHR31339">
    <property type="entry name" value="PECTIN LYASE-RELATED"/>
    <property type="match status" value="1"/>
</dbReference>
<dbReference type="Proteomes" id="UP001231941">
    <property type="component" value="Unassembled WGS sequence"/>
</dbReference>
<dbReference type="Pfam" id="PF00295">
    <property type="entry name" value="Glyco_hydro_28"/>
    <property type="match status" value="1"/>
</dbReference>
<dbReference type="InterPro" id="IPR006626">
    <property type="entry name" value="PbH1"/>
</dbReference>
<keyword evidence="2 4" id="KW-0378">Hydrolase</keyword>
<keyword evidence="7" id="KW-1185">Reference proteome</keyword>
<proteinExistence type="inferred from homology"/>
<dbReference type="Pfam" id="PF12708">
    <property type="entry name" value="Pect-lyase_RHGA_epim"/>
    <property type="match status" value="1"/>
</dbReference>
<reference evidence="6 7" key="1">
    <citation type="submission" date="2023-08" db="EMBL/GenBank/DDBJ databases">
        <authorList>
            <person name="Park J.-S."/>
        </authorList>
    </citation>
    <scope>NUCLEOTIDE SEQUENCE [LARGE SCALE GENOMIC DNA]</scope>
    <source>
        <strain evidence="6 7">2205SS18-9</strain>
    </source>
</reference>
<keyword evidence="3 4" id="KW-0326">Glycosidase</keyword>
<dbReference type="InterPro" id="IPR051801">
    <property type="entry name" value="GH28_Enzymes"/>
</dbReference>
<organism evidence="6 7">
    <name type="scientific">Chengkuizengella axinellae</name>
    <dbReference type="NCBI Taxonomy" id="3064388"/>
    <lineage>
        <taxon>Bacteria</taxon>
        <taxon>Bacillati</taxon>
        <taxon>Bacillota</taxon>
        <taxon>Bacilli</taxon>
        <taxon>Bacillales</taxon>
        <taxon>Paenibacillaceae</taxon>
        <taxon>Chengkuizengella</taxon>
    </lineage>
</organism>
<evidence type="ECO:0000313" key="7">
    <source>
        <dbReference type="Proteomes" id="UP001231941"/>
    </source>
</evidence>
<dbReference type="SMART" id="SM00710">
    <property type="entry name" value="PbH1"/>
    <property type="match status" value="5"/>
</dbReference>
<evidence type="ECO:0000256" key="3">
    <source>
        <dbReference type="ARBA" id="ARBA00023295"/>
    </source>
</evidence>
<comment type="similarity">
    <text evidence="1 4">Belongs to the glycosyl hydrolase 28 family.</text>
</comment>
<protein>
    <submittedName>
        <fullName evidence="6">Glycoside hydrolase family 28 protein</fullName>
    </submittedName>
</protein>
<sequence>MSFFNITDYGAKGDHTLNNTEAIASAIEDCASKGGGTVYIPAGTFLTGPIALRSHITLFLEAGATLLFQDDFNQYPPVKTRWSGYECYGFHPLIYGYGLTNVSIKGSGIIDGQGEAWWKVNRKLRKKEHYVSERTKEIAQLNRSLTDSVHNNIVEWESQFFRPPLLQLMHCEQVTLEGVTLQNSPFWNTHLVYCDNVNVHGVNFKNPSNTPNGDGFDIDSCSNVRVSDCHFDVGDDCLCLKSGINEDGRRVDRPTENITVTNCTMLHGHGGVVFGSENSGGIRNVTVSNCVFIGTDRGIRIKTNRARGSYIQNILVNNIYMEDVFCPLAINSFYRHGVDDRDPNMNNPDAIEVTEKTPRIKHIQVKNVTAKNCRAAAGFIYGLPEMPVEEVTLSHVHIEMTKDPNEIGGEPDMVKEKKVMAGAGIYGKHIHDIVLDHVRVETRQGEALLLEQSSQVELNYLAMKHRHERAPVVTLNHVKEIYIEGKDAFRANKADYLQYDADTCKEIIYCGEKL</sequence>
<dbReference type="InterPro" id="IPR011050">
    <property type="entry name" value="Pectin_lyase_fold/virulence"/>
</dbReference>
<dbReference type="SUPFAM" id="SSF51126">
    <property type="entry name" value="Pectin lyase-like"/>
    <property type="match status" value="1"/>
</dbReference>
<name>A0ABT9ITC6_9BACL</name>
<dbReference type="Gene3D" id="2.160.20.10">
    <property type="entry name" value="Single-stranded right-handed beta-helix, Pectin lyase-like"/>
    <property type="match status" value="1"/>
</dbReference>
<feature type="domain" description="Rhamnogalacturonase A/B/Epimerase-like pectate lyase" evidence="5">
    <location>
        <begin position="3"/>
        <end position="59"/>
    </location>
</feature>
<evidence type="ECO:0000256" key="1">
    <source>
        <dbReference type="ARBA" id="ARBA00008834"/>
    </source>
</evidence>
<dbReference type="InterPro" id="IPR012334">
    <property type="entry name" value="Pectin_lyas_fold"/>
</dbReference>
<gene>
    <name evidence="6" type="ORF">Q5Y73_00670</name>
</gene>
<evidence type="ECO:0000313" key="6">
    <source>
        <dbReference type="EMBL" id="MDP5272611.1"/>
    </source>
</evidence>
<comment type="caution">
    <text evidence="6">The sequence shown here is derived from an EMBL/GenBank/DDBJ whole genome shotgun (WGS) entry which is preliminary data.</text>
</comment>
<evidence type="ECO:0000259" key="5">
    <source>
        <dbReference type="Pfam" id="PF12708"/>
    </source>
</evidence>
<dbReference type="RefSeq" id="WP_305989925.1">
    <property type="nucleotide sequence ID" value="NZ_JAVAMP010000001.1"/>
</dbReference>